<evidence type="ECO:0000256" key="2">
    <source>
        <dbReference type="PIRSR" id="PIRSR613078-2"/>
    </source>
</evidence>
<proteinExistence type="predicted"/>
<dbReference type="Pfam" id="PF00300">
    <property type="entry name" value="His_Phos_1"/>
    <property type="match status" value="2"/>
</dbReference>
<accession>A0A1U7ISX6</accession>
<dbReference type="InterPro" id="IPR050275">
    <property type="entry name" value="PGM_Phosphatase"/>
</dbReference>
<dbReference type="SMART" id="SM00855">
    <property type="entry name" value="PGAM"/>
    <property type="match status" value="2"/>
</dbReference>
<dbReference type="AlphaFoldDB" id="A0A1U7ISX6"/>
<feature type="site" description="Transition state stabilizer" evidence="3">
    <location>
        <position position="394"/>
    </location>
</feature>
<reference evidence="4 5" key="1">
    <citation type="submission" date="2016-11" db="EMBL/GenBank/DDBJ databases">
        <title>Draft Genome Sequences of Nine Cyanobacterial Strains from Diverse Habitats.</title>
        <authorList>
            <person name="Zhu T."/>
            <person name="Hou S."/>
            <person name="Lu X."/>
            <person name="Hess W.R."/>
        </authorList>
    </citation>
    <scope>NUCLEOTIDE SEQUENCE [LARGE SCALE GENOMIC DNA]</scope>
    <source>
        <strain evidence="4 5">IAM M-71</strain>
    </source>
</reference>
<dbReference type="OrthoDB" id="9781415at2"/>
<dbReference type="RefSeq" id="WP_073591983.1">
    <property type="nucleotide sequence ID" value="NZ_MRCE01000002.1"/>
</dbReference>
<dbReference type="InterPro" id="IPR013078">
    <property type="entry name" value="His_Pase_superF_clade-1"/>
</dbReference>
<evidence type="ECO:0000256" key="3">
    <source>
        <dbReference type="PIRSR" id="PIRSR613078-3"/>
    </source>
</evidence>
<evidence type="ECO:0000313" key="4">
    <source>
        <dbReference type="EMBL" id="OKH40600.1"/>
    </source>
</evidence>
<protein>
    <submittedName>
        <fullName evidence="4">Histidine phosphatase family protein</fullName>
    </submittedName>
</protein>
<gene>
    <name evidence="4" type="ORF">NIES2119_01755</name>
</gene>
<dbReference type="STRING" id="454136.NIES2119_01755"/>
<feature type="binding site" evidence="2">
    <location>
        <position position="299"/>
    </location>
    <ligand>
        <name>substrate</name>
    </ligand>
</feature>
<comment type="caution">
    <text evidence="4">The sequence shown here is derived from an EMBL/GenBank/DDBJ whole genome shotgun (WGS) entry which is preliminary data.</text>
</comment>
<dbReference type="CDD" id="cd07067">
    <property type="entry name" value="HP_PGM_like"/>
    <property type="match status" value="2"/>
</dbReference>
<dbReference type="InterPro" id="IPR001345">
    <property type="entry name" value="PG/BPGM_mutase_AS"/>
</dbReference>
<feature type="binding site" evidence="2">
    <location>
        <begin position="249"/>
        <end position="256"/>
    </location>
    <ligand>
        <name>substrate</name>
    </ligand>
</feature>
<dbReference type="SUPFAM" id="SSF53254">
    <property type="entry name" value="Phosphoglycerate mutase-like"/>
    <property type="match status" value="2"/>
</dbReference>
<dbReference type="PROSITE" id="PS00175">
    <property type="entry name" value="PG_MUTASE"/>
    <property type="match status" value="2"/>
</dbReference>
<feature type="active site" description="Tele-phosphohistidine intermediate" evidence="1">
    <location>
        <position position="250"/>
    </location>
</feature>
<evidence type="ECO:0000256" key="1">
    <source>
        <dbReference type="PIRSR" id="PIRSR613078-1"/>
    </source>
</evidence>
<feature type="active site" description="Proton donor/acceptor" evidence="1">
    <location>
        <position position="324"/>
    </location>
</feature>
<dbReference type="EMBL" id="MRCE01000002">
    <property type="protein sequence ID" value="OKH40600.1"/>
    <property type="molecule type" value="Genomic_DNA"/>
</dbReference>
<dbReference type="InterPro" id="IPR029033">
    <property type="entry name" value="His_PPase_superfam"/>
</dbReference>
<dbReference type="Proteomes" id="UP000185860">
    <property type="component" value="Unassembled WGS sequence"/>
</dbReference>
<dbReference type="GO" id="GO:0016791">
    <property type="term" value="F:phosphatase activity"/>
    <property type="evidence" value="ECO:0007669"/>
    <property type="project" value="TreeGrafter"/>
</dbReference>
<name>A0A1U7ISX6_9CYAN</name>
<sequence>MSTRVIVVRHGQSSYNKEQRIQGRLDASILTEEGRATAVQVASALKGLKFAAIYSSPLQRAKETALTIFSCLETSELTSVEVKNNLMEIHLPLWQGMLKQEVKEKYPEDYHCWKHSPDKLRMLVPTETGNTEEYFPVLALFEQAKSFWKEILPRHQGQTIMIVAHNGINRALISTATGIPPASYHSIQQSNCGVSVLNFPDNFSFDANGEDSKGVQQVQIESMNVTSHLGGILPNHRPNHKGPRLLLVRHGETEWNRQKRFQGQIDVPLNDNGREQSKAAAEFLKNVEIDLAITSPMLRPKETAENILKYHPGVSLELLPDLQEISHGLWEGKYENEIEESYPGLLKQWQNAPETVQMPEGENLQQVWDRAIAAWQSIVVKYSQQPKTILVVAHDAINKAILAHLFNLGPEHFWNFKQGNGAVTVIDYPNGIEALPVLQSMNITSHLGGGVLDKTAAGAL</sequence>
<organism evidence="4 5">
    <name type="scientific">[Phormidium ambiguum] IAM M-71</name>
    <dbReference type="NCBI Taxonomy" id="454136"/>
    <lineage>
        <taxon>Bacteria</taxon>
        <taxon>Bacillati</taxon>
        <taxon>Cyanobacteriota</taxon>
        <taxon>Cyanophyceae</taxon>
        <taxon>Oscillatoriophycideae</taxon>
        <taxon>Aerosakkonematales</taxon>
        <taxon>Aerosakkonemataceae</taxon>
        <taxon>Floridanema</taxon>
    </lineage>
</organism>
<dbReference type="PANTHER" id="PTHR48100:SF10">
    <property type="entry name" value="2-CARBOXY-D-ARABINITOL-1-PHOSPHATASE-RELATED"/>
    <property type="match status" value="1"/>
</dbReference>
<dbReference type="Gene3D" id="3.40.50.1240">
    <property type="entry name" value="Phosphoglycerate mutase-like"/>
    <property type="match status" value="2"/>
</dbReference>
<evidence type="ECO:0000313" key="5">
    <source>
        <dbReference type="Proteomes" id="UP000185860"/>
    </source>
</evidence>
<dbReference type="PANTHER" id="PTHR48100">
    <property type="entry name" value="BROAD-SPECIFICITY PHOSPHATASE YOR283W-RELATED"/>
    <property type="match status" value="1"/>
</dbReference>